<dbReference type="Proteomes" id="UP000324800">
    <property type="component" value="Unassembled WGS sequence"/>
</dbReference>
<dbReference type="EMBL" id="SNRW01013275">
    <property type="protein sequence ID" value="KAA6372803.1"/>
    <property type="molecule type" value="Genomic_DNA"/>
</dbReference>
<reference evidence="1 2" key="1">
    <citation type="submission" date="2019-03" db="EMBL/GenBank/DDBJ databases">
        <title>Single cell metagenomics reveals metabolic interactions within the superorganism composed of flagellate Streblomastix strix and complex community of Bacteroidetes bacteria on its surface.</title>
        <authorList>
            <person name="Treitli S.C."/>
            <person name="Kolisko M."/>
            <person name="Husnik F."/>
            <person name="Keeling P."/>
            <person name="Hampl V."/>
        </authorList>
    </citation>
    <scope>NUCLEOTIDE SEQUENCE [LARGE SCALE GENOMIC DNA]</scope>
    <source>
        <strain evidence="1">ST1C</strain>
    </source>
</reference>
<proteinExistence type="predicted"/>
<protein>
    <submittedName>
        <fullName evidence="1">Uncharacterized protein</fullName>
    </submittedName>
</protein>
<organism evidence="1 2">
    <name type="scientific">Streblomastix strix</name>
    <dbReference type="NCBI Taxonomy" id="222440"/>
    <lineage>
        <taxon>Eukaryota</taxon>
        <taxon>Metamonada</taxon>
        <taxon>Preaxostyla</taxon>
        <taxon>Oxymonadida</taxon>
        <taxon>Streblomastigidae</taxon>
        <taxon>Streblomastix</taxon>
    </lineage>
</organism>
<comment type="caution">
    <text evidence="1">The sequence shown here is derived from an EMBL/GenBank/DDBJ whole genome shotgun (WGS) entry which is preliminary data.</text>
</comment>
<accession>A0A5J4UR43</accession>
<sequence length="89" mass="10123">MMRQTQQFQECVEQGFNPNFELSIINLLIPGQALTIPKYVPQKLVTAERAPPSRLSGQEIAQIDFLTEISTEEQVAQAKRLIRVVLQIQ</sequence>
<evidence type="ECO:0000313" key="2">
    <source>
        <dbReference type="Proteomes" id="UP000324800"/>
    </source>
</evidence>
<gene>
    <name evidence="1" type="ORF">EZS28_031670</name>
</gene>
<dbReference type="AlphaFoldDB" id="A0A5J4UR43"/>
<evidence type="ECO:0000313" key="1">
    <source>
        <dbReference type="EMBL" id="KAA6372803.1"/>
    </source>
</evidence>
<name>A0A5J4UR43_9EUKA</name>